<dbReference type="Proteomes" id="UP000237271">
    <property type="component" value="Unassembled WGS sequence"/>
</dbReference>
<evidence type="ECO:0008006" key="3">
    <source>
        <dbReference type="Google" id="ProtNLM"/>
    </source>
</evidence>
<dbReference type="AlphaFoldDB" id="A0A2P4X215"/>
<comment type="caution">
    <text evidence="1">The sequence shown here is derived from an EMBL/GenBank/DDBJ whole genome shotgun (WGS) entry which is preliminary data.</text>
</comment>
<organism evidence="1 2">
    <name type="scientific">Phytophthora palmivora</name>
    <dbReference type="NCBI Taxonomy" id="4796"/>
    <lineage>
        <taxon>Eukaryota</taxon>
        <taxon>Sar</taxon>
        <taxon>Stramenopiles</taxon>
        <taxon>Oomycota</taxon>
        <taxon>Peronosporomycetes</taxon>
        <taxon>Peronosporales</taxon>
        <taxon>Peronosporaceae</taxon>
        <taxon>Phytophthora</taxon>
    </lineage>
</organism>
<name>A0A2P4X215_9STRA</name>
<protein>
    <recommendedName>
        <fullName evidence="3">Ankyrin repeat protein</fullName>
    </recommendedName>
</protein>
<dbReference type="EMBL" id="NCKW01017092">
    <property type="protein sequence ID" value="POM59589.1"/>
    <property type="molecule type" value="Genomic_DNA"/>
</dbReference>
<keyword evidence="2" id="KW-1185">Reference proteome</keyword>
<reference evidence="1 2" key="1">
    <citation type="journal article" date="2017" name="Genome Biol. Evol.">
        <title>Phytophthora megakarya and P. palmivora, closely related causal agents of cacao black pod rot, underwent increases in genome sizes and gene numbers by different mechanisms.</title>
        <authorList>
            <person name="Ali S.S."/>
            <person name="Shao J."/>
            <person name="Lary D.J."/>
            <person name="Kronmiller B."/>
            <person name="Shen D."/>
            <person name="Strem M.D."/>
            <person name="Amoako-Attah I."/>
            <person name="Akrofi A.Y."/>
            <person name="Begoude B.A."/>
            <person name="Ten Hoopen G.M."/>
            <person name="Coulibaly K."/>
            <person name="Kebe B.I."/>
            <person name="Melnick R.L."/>
            <person name="Guiltinan M.J."/>
            <person name="Tyler B.M."/>
            <person name="Meinhardt L.W."/>
            <person name="Bailey B.A."/>
        </authorList>
    </citation>
    <scope>NUCLEOTIDE SEQUENCE [LARGE SCALE GENOMIC DNA]</scope>
    <source>
        <strain evidence="2">sbr112.9</strain>
    </source>
</reference>
<accession>A0A2P4X215</accession>
<evidence type="ECO:0000313" key="2">
    <source>
        <dbReference type="Proteomes" id="UP000237271"/>
    </source>
</evidence>
<proteinExistence type="predicted"/>
<gene>
    <name evidence="1" type="ORF">PHPALM_31653</name>
</gene>
<dbReference type="OrthoDB" id="129758at2759"/>
<evidence type="ECO:0000313" key="1">
    <source>
        <dbReference type="EMBL" id="POM59589.1"/>
    </source>
</evidence>
<sequence>MDKSDVWSVNYAVEAAAMEGHVDVINLLRDRYDRDSIQDAVEKAKNAGYNNVVKLLTNKKA</sequence>